<dbReference type="SUPFAM" id="SSF53807">
    <property type="entry name" value="Helical backbone' metal receptor"/>
    <property type="match status" value="1"/>
</dbReference>
<dbReference type="RefSeq" id="WP_290282127.1">
    <property type="nucleotide sequence ID" value="NZ_JAUFQI010000001.1"/>
</dbReference>
<dbReference type="Pfam" id="PF01297">
    <property type="entry name" value="ZnuA"/>
    <property type="match status" value="1"/>
</dbReference>
<name>A0ABV7WTW1_9GAMM</name>
<feature type="chain" id="PRO_5046791447" description="High-affinity zinc uptake system protein ZnuA" evidence="7">
    <location>
        <begin position="24"/>
        <end position="325"/>
    </location>
</feature>
<dbReference type="InterPro" id="IPR050492">
    <property type="entry name" value="Bact_metal-bind_prot9"/>
</dbReference>
<feature type="region of interest" description="Disordered" evidence="6">
    <location>
        <begin position="129"/>
        <end position="155"/>
    </location>
</feature>
<evidence type="ECO:0000256" key="5">
    <source>
        <dbReference type="ARBA" id="ARBA00022906"/>
    </source>
</evidence>
<dbReference type="PANTHER" id="PTHR42953">
    <property type="entry name" value="HIGH-AFFINITY ZINC UPTAKE SYSTEM PROTEIN ZNUA-RELATED"/>
    <property type="match status" value="1"/>
</dbReference>
<evidence type="ECO:0000313" key="8">
    <source>
        <dbReference type="EMBL" id="MFC3702735.1"/>
    </source>
</evidence>
<evidence type="ECO:0000256" key="4">
    <source>
        <dbReference type="ARBA" id="ARBA00022729"/>
    </source>
</evidence>
<dbReference type="InterPro" id="IPR006127">
    <property type="entry name" value="ZnuA-like"/>
</dbReference>
<dbReference type="Gene3D" id="3.40.50.1980">
    <property type="entry name" value="Nitrogenase molybdenum iron protein domain"/>
    <property type="match status" value="2"/>
</dbReference>
<sequence>MFKTLPFRLLFTVLLLNAWNVHAESLKVAVSISPLHSLVSHLGKDVFEPSLIYSTDQSPHSSALKPSQLQQVVDADVLIWVGEDLEQSLGRLIEQRALKSTIVQLFDENGLTGYEHGLKLLENRPSLFPQQEGLHDDHDSHDEHDAHEHGHDHGQLDPHFWLDPLNAIAFSKAVAEQLIQLDPSHKDNYEANLKQLIIDLNILNRNIHVETAGLKTKPFIVFHDGFQYFEATYQLNGIGAVVLNPEQPPGPKTLSLLIDAAKNYSVTCLFSEPQYDARYLNVIQSKLPFAKIGVIDTLGSKLEPGPTLYFELLTQLSASMSECLE</sequence>
<comment type="similarity">
    <text evidence="1">Belongs to the bacterial solute-binding protein 9 family.</text>
</comment>
<keyword evidence="5" id="KW-0864">Zinc transport</keyword>
<gene>
    <name evidence="8" type="ORF">ACFOND_13925</name>
</gene>
<accession>A0ABV7WTW1</accession>
<evidence type="ECO:0000256" key="3">
    <source>
        <dbReference type="ARBA" id="ARBA00022448"/>
    </source>
</evidence>
<dbReference type="Proteomes" id="UP001595710">
    <property type="component" value="Unassembled WGS sequence"/>
</dbReference>
<evidence type="ECO:0000256" key="1">
    <source>
        <dbReference type="ARBA" id="ARBA00011028"/>
    </source>
</evidence>
<protein>
    <recommendedName>
        <fullName evidence="2">High-affinity zinc uptake system protein ZnuA</fullName>
    </recommendedName>
</protein>
<keyword evidence="5" id="KW-0406">Ion transport</keyword>
<evidence type="ECO:0000256" key="7">
    <source>
        <dbReference type="SAM" id="SignalP"/>
    </source>
</evidence>
<feature type="compositionally biased region" description="Basic and acidic residues" evidence="6">
    <location>
        <begin position="133"/>
        <end position="155"/>
    </location>
</feature>
<keyword evidence="4 7" id="KW-0732">Signal</keyword>
<reference evidence="9" key="1">
    <citation type="journal article" date="2019" name="Int. J. Syst. Evol. Microbiol.">
        <title>The Global Catalogue of Microorganisms (GCM) 10K type strain sequencing project: providing services to taxonomists for standard genome sequencing and annotation.</title>
        <authorList>
            <consortium name="The Broad Institute Genomics Platform"/>
            <consortium name="The Broad Institute Genome Sequencing Center for Infectious Disease"/>
            <person name="Wu L."/>
            <person name="Ma J."/>
        </authorList>
    </citation>
    <scope>NUCLEOTIDE SEQUENCE [LARGE SCALE GENOMIC DNA]</scope>
    <source>
        <strain evidence="9">CECT 8288</strain>
    </source>
</reference>
<evidence type="ECO:0000256" key="6">
    <source>
        <dbReference type="SAM" id="MobiDB-lite"/>
    </source>
</evidence>
<keyword evidence="5" id="KW-0862">Zinc</keyword>
<evidence type="ECO:0000313" key="9">
    <source>
        <dbReference type="Proteomes" id="UP001595710"/>
    </source>
</evidence>
<evidence type="ECO:0000256" key="2">
    <source>
        <dbReference type="ARBA" id="ARBA00015915"/>
    </source>
</evidence>
<comment type="caution">
    <text evidence="8">The sequence shown here is derived from an EMBL/GenBank/DDBJ whole genome shotgun (WGS) entry which is preliminary data.</text>
</comment>
<dbReference type="PANTHER" id="PTHR42953:SF3">
    <property type="entry name" value="HIGH-AFFINITY ZINC UPTAKE SYSTEM PROTEIN ZNUA"/>
    <property type="match status" value="1"/>
</dbReference>
<organism evidence="8 9">
    <name type="scientific">Reinekea marina</name>
    <dbReference type="NCBI Taxonomy" id="1310421"/>
    <lineage>
        <taxon>Bacteria</taxon>
        <taxon>Pseudomonadati</taxon>
        <taxon>Pseudomonadota</taxon>
        <taxon>Gammaproteobacteria</taxon>
        <taxon>Oceanospirillales</taxon>
        <taxon>Saccharospirillaceae</taxon>
        <taxon>Reinekea</taxon>
    </lineage>
</organism>
<feature type="signal peptide" evidence="7">
    <location>
        <begin position="1"/>
        <end position="23"/>
    </location>
</feature>
<proteinExistence type="inferred from homology"/>
<keyword evidence="3" id="KW-0813">Transport</keyword>
<keyword evidence="9" id="KW-1185">Reference proteome</keyword>
<dbReference type="EMBL" id="JBHRYN010000020">
    <property type="protein sequence ID" value="MFC3702735.1"/>
    <property type="molecule type" value="Genomic_DNA"/>
</dbReference>